<keyword evidence="1" id="KW-0732">Signal</keyword>
<dbReference type="NCBIfam" id="TIGR02595">
    <property type="entry name" value="PEP_CTERM"/>
    <property type="match status" value="1"/>
</dbReference>
<dbReference type="RefSeq" id="WP_062559123.1">
    <property type="nucleotide sequence ID" value="NZ_CP013341.1"/>
</dbReference>
<dbReference type="InterPro" id="IPR013424">
    <property type="entry name" value="Ice-binding_C"/>
</dbReference>
<name>A0A1H2FYG3_9PROT</name>
<keyword evidence="4" id="KW-1185">Reference proteome</keyword>
<dbReference type="EMBL" id="FNLN01000026">
    <property type="protein sequence ID" value="SDU12351.1"/>
    <property type="molecule type" value="Genomic_DNA"/>
</dbReference>
<protein>
    <submittedName>
        <fullName evidence="3">PEP-CTERM protein-sorting domain-containing protein</fullName>
    </submittedName>
</protein>
<dbReference type="Pfam" id="PF07589">
    <property type="entry name" value="PEP-CTERM"/>
    <property type="match status" value="1"/>
</dbReference>
<proteinExistence type="predicted"/>
<accession>A0A1H2FYG3</accession>
<evidence type="ECO:0000313" key="4">
    <source>
        <dbReference type="Proteomes" id="UP000182882"/>
    </source>
</evidence>
<evidence type="ECO:0000256" key="1">
    <source>
        <dbReference type="SAM" id="SignalP"/>
    </source>
</evidence>
<dbReference type="Proteomes" id="UP000182882">
    <property type="component" value="Unassembled WGS sequence"/>
</dbReference>
<dbReference type="KEGG" id="nur:ATY38_09685"/>
<reference evidence="4" key="1">
    <citation type="submission" date="2016-10" db="EMBL/GenBank/DDBJ databases">
        <authorList>
            <person name="Varghese N."/>
            <person name="Submissions S."/>
        </authorList>
    </citation>
    <scope>NUCLEOTIDE SEQUENCE [LARGE SCALE GENOMIC DNA]</scope>
    <source>
        <strain evidence="4">Nm10</strain>
    </source>
</reference>
<evidence type="ECO:0000313" key="3">
    <source>
        <dbReference type="EMBL" id="SDU12351.1"/>
    </source>
</evidence>
<feature type="domain" description="Ice-binding protein C-terminal" evidence="2">
    <location>
        <begin position="268"/>
        <end position="292"/>
    </location>
</feature>
<gene>
    <name evidence="3" type="ORF">SAMN05216406_1262</name>
</gene>
<organism evidence="3 4">
    <name type="scientific">Nitrosomonas ureae</name>
    <dbReference type="NCBI Taxonomy" id="44577"/>
    <lineage>
        <taxon>Bacteria</taxon>
        <taxon>Pseudomonadati</taxon>
        <taxon>Pseudomonadota</taxon>
        <taxon>Betaproteobacteria</taxon>
        <taxon>Nitrosomonadales</taxon>
        <taxon>Nitrosomonadaceae</taxon>
        <taxon>Nitrosomonas</taxon>
    </lineage>
</organism>
<dbReference type="AlphaFoldDB" id="A0A1H2FYG3"/>
<evidence type="ECO:0000259" key="2">
    <source>
        <dbReference type="Pfam" id="PF07589"/>
    </source>
</evidence>
<feature type="chain" id="PRO_5016310598" evidence="1">
    <location>
        <begin position="29"/>
        <end position="296"/>
    </location>
</feature>
<sequence>MKTRLKGNDLAQLVATVLCGTFVITAHAAPTVITNGVDTSATIDDAGYFSATSSLGLSFMGREFVNHGNFWSFYSLNANGLSAGIANEDDGSNPFGSTAIANVDGSVLVMSGPGSDWSIIQKVSIPESGHVAVEIQLTNHTGATATDVEWGVGLDPDQGIPASLGFETRNVIDAVGENASVTATSPDGWAITLANLTGGATSTIAANINCCDLDPHNMLIAGQLPGNYGFTDLLINLAYDFGTINNNQTVSFGYEYIMAISDPFTPPPIPEPSSYAMLLAGLGLLGFAVHRRKQNT</sequence>
<feature type="signal peptide" evidence="1">
    <location>
        <begin position="1"/>
        <end position="28"/>
    </location>
</feature>